<reference evidence="1 2" key="1">
    <citation type="journal article" date="2013" name="PLoS ONE">
        <title>Lactobacillus paracasei comparative genomics: towards species pan-genome definition and exploitation of diversity.</title>
        <authorList>
            <person name="Smokvina T."/>
            <person name="Wels M."/>
            <person name="Polka J."/>
            <person name="Chervaux C."/>
            <person name="Brisse S."/>
            <person name="Boekhorst J."/>
            <person name="van Hylckama Vlieg J.E."/>
            <person name="Siezen R.J."/>
        </authorList>
    </citation>
    <scope>NUCLEOTIDE SEQUENCE [LARGE SCALE GENOMIC DNA]</scope>
    <source>
        <strain evidence="1 2">Lpp126</strain>
    </source>
</reference>
<dbReference type="Gene3D" id="3.50.50.60">
    <property type="entry name" value="FAD/NAD(P)-binding domain"/>
    <property type="match status" value="1"/>
</dbReference>
<comment type="caution">
    <text evidence="1">The sequence shown here is derived from an EMBL/GenBank/DDBJ whole genome shotgun (WGS) entry which is preliminary data.</text>
</comment>
<evidence type="ECO:0000313" key="1">
    <source>
        <dbReference type="EMBL" id="EPC75407.1"/>
    </source>
</evidence>
<dbReference type="Pfam" id="PF06100">
    <property type="entry name" value="MCRA"/>
    <property type="match status" value="1"/>
</dbReference>
<dbReference type="Proteomes" id="UP000014243">
    <property type="component" value="Unassembled WGS sequence"/>
</dbReference>
<dbReference type="InterPro" id="IPR036188">
    <property type="entry name" value="FAD/NAD-bd_sf"/>
</dbReference>
<dbReference type="PATRIC" id="fig|1256206.3.peg.1377"/>
<sequence length="109" mass="12372">GNIRDHQDEIMASIINNIPVYMPYASALFNNRAKVDRPDVIPAHSTNLAFTGEFAEQPFQMVFTEQSAVRSGEIAAYHFTGIPMSHLVKTPRYDKDIKTLMHATKKMFE</sequence>
<dbReference type="GO" id="GO:0050151">
    <property type="term" value="F:oleate hydratase activity"/>
    <property type="evidence" value="ECO:0007669"/>
    <property type="project" value="InterPro"/>
</dbReference>
<dbReference type="PANTHER" id="PTHR37417:SF2">
    <property type="entry name" value="67 KDA MYOSIN-CROSS-REACTIVE ANTIGEN FAMILY PROTEIN (AFU_ORTHOLOGUE AFUA_5G09970)"/>
    <property type="match status" value="1"/>
</dbReference>
<feature type="non-terminal residue" evidence="1">
    <location>
        <position position="1"/>
    </location>
</feature>
<proteinExistence type="predicted"/>
<dbReference type="PANTHER" id="PTHR37417">
    <property type="entry name" value="67 KDA MYOSIN-CROSS-REACTIVE ANTIGEN FAMILY PROTEIN (AFU_ORTHOLOGUE AFUA_5G09970)"/>
    <property type="match status" value="1"/>
</dbReference>
<evidence type="ECO:0000313" key="2">
    <source>
        <dbReference type="Proteomes" id="UP000014243"/>
    </source>
</evidence>
<dbReference type="InterPro" id="IPR010354">
    <property type="entry name" value="Oleate_hydratase"/>
</dbReference>
<dbReference type="GO" id="GO:0006631">
    <property type="term" value="P:fatty acid metabolic process"/>
    <property type="evidence" value="ECO:0007669"/>
    <property type="project" value="InterPro"/>
</dbReference>
<dbReference type="EMBL" id="ANKC01000638">
    <property type="protein sequence ID" value="EPC75407.1"/>
    <property type="molecule type" value="Genomic_DNA"/>
</dbReference>
<accession>S2RB46</accession>
<dbReference type="AlphaFoldDB" id="S2RB46"/>
<name>S2RB46_LACPA</name>
<dbReference type="GO" id="GO:0071949">
    <property type="term" value="F:FAD binding"/>
    <property type="evidence" value="ECO:0007669"/>
    <property type="project" value="InterPro"/>
</dbReference>
<protein>
    <submittedName>
        <fullName evidence="1">Myosin-cross-reactive antigen</fullName>
    </submittedName>
</protein>
<gene>
    <name evidence="1" type="ORF">Lpp126_08959</name>
</gene>
<organism evidence="1 2">
    <name type="scientific">Lacticaseibacillus paracasei subsp. paracasei Lpp126</name>
    <dbReference type="NCBI Taxonomy" id="1256206"/>
    <lineage>
        <taxon>Bacteria</taxon>
        <taxon>Bacillati</taxon>
        <taxon>Bacillota</taxon>
        <taxon>Bacilli</taxon>
        <taxon>Lactobacillales</taxon>
        <taxon>Lactobacillaceae</taxon>
        <taxon>Lacticaseibacillus</taxon>
    </lineage>
</organism>